<dbReference type="Pfam" id="PF03372">
    <property type="entry name" value="Exo_endo_phos"/>
    <property type="match status" value="1"/>
</dbReference>
<reference evidence="2 3" key="1">
    <citation type="journal article" date="2021" name="Plant Biotechnol. J.">
        <title>Multi-omics assisted identification of the key and species-specific regulatory components of drought-tolerant mechanisms in Gossypium stocksii.</title>
        <authorList>
            <person name="Yu D."/>
            <person name="Ke L."/>
            <person name="Zhang D."/>
            <person name="Wu Y."/>
            <person name="Sun Y."/>
            <person name="Mei J."/>
            <person name="Sun J."/>
            <person name="Sun Y."/>
        </authorList>
    </citation>
    <scope>NUCLEOTIDE SEQUENCE [LARGE SCALE GENOMIC DNA]</scope>
    <source>
        <strain evidence="3">cv. E1</strain>
        <tissue evidence="2">Leaf</tissue>
    </source>
</reference>
<dbReference type="AlphaFoldDB" id="A0A9D3V5I6"/>
<evidence type="ECO:0000313" key="2">
    <source>
        <dbReference type="EMBL" id="KAH1072554.1"/>
    </source>
</evidence>
<comment type="caution">
    <text evidence="2">The sequence shown here is derived from an EMBL/GenBank/DDBJ whole genome shotgun (WGS) entry which is preliminary data.</text>
</comment>
<dbReference type="PANTHER" id="PTHR35218:SF9">
    <property type="entry name" value="ENDONUCLEASE_EXONUCLEASE_PHOSPHATASE DOMAIN-CONTAINING PROTEIN"/>
    <property type="match status" value="1"/>
</dbReference>
<feature type="domain" description="Endonuclease/exonuclease/phosphatase" evidence="1">
    <location>
        <begin position="27"/>
        <end position="127"/>
    </location>
</feature>
<evidence type="ECO:0000259" key="1">
    <source>
        <dbReference type="Pfam" id="PF03372"/>
    </source>
</evidence>
<sequence length="136" mass="15828">MKKMMVYERGGGGWQSTPPRAIKVFCWNCRRIGNPTTIRELKQLLVANDPDIVFLCETKIYSNCFPRIKNVCRMSNCLADDSNERSGGLAMLWREWLEVVIQSYSSNHIDSLVKLDNRIDIRFTSFYGHTDLNFRD</sequence>
<proteinExistence type="predicted"/>
<dbReference type="OrthoDB" id="998616at2759"/>
<organism evidence="2 3">
    <name type="scientific">Gossypium stocksii</name>
    <dbReference type="NCBI Taxonomy" id="47602"/>
    <lineage>
        <taxon>Eukaryota</taxon>
        <taxon>Viridiplantae</taxon>
        <taxon>Streptophyta</taxon>
        <taxon>Embryophyta</taxon>
        <taxon>Tracheophyta</taxon>
        <taxon>Spermatophyta</taxon>
        <taxon>Magnoliopsida</taxon>
        <taxon>eudicotyledons</taxon>
        <taxon>Gunneridae</taxon>
        <taxon>Pentapetalae</taxon>
        <taxon>rosids</taxon>
        <taxon>malvids</taxon>
        <taxon>Malvales</taxon>
        <taxon>Malvaceae</taxon>
        <taxon>Malvoideae</taxon>
        <taxon>Gossypium</taxon>
    </lineage>
</organism>
<dbReference type="InterPro" id="IPR005135">
    <property type="entry name" value="Endo/exonuclease/phosphatase"/>
</dbReference>
<dbReference type="SUPFAM" id="SSF56219">
    <property type="entry name" value="DNase I-like"/>
    <property type="match status" value="1"/>
</dbReference>
<dbReference type="InterPro" id="IPR036691">
    <property type="entry name" value="Endo/exonu/phosph_ase_sf"/>
</dbReference>
<keyword evidence="3" id="KW-1185">Reference proteome</keyword>
<gene>
    <name evidence="2" type="ORF">J1N35_024882</name>
</gene>
<dbReference type="EMBL" id="JAIQCV010000008">
    <property type="protein sequence ID" value="KAH1072554.1"/>
    <property type="molecule type" value="Genomic_DNA"/>
</dbReference>
<name>A0A9D3V5I6_9ROSI</name>
<dbReference type="Proteomes" id="UP000828251">
    <property type="component" value="Unassembled WGS sequence"/>
</dbReference>
<protein>
    <recommendedName>
        <fullName evidence="1">Endonuclease/exonuclease/phosphatase domain-containing protein</fullName>
    </recommendedName>
</protein>
<evidence type="ECO:0000313" key="3">
    <source>
        <dbReference type="Proteomes" id="UP000828251"/>
    </source>
</evidence>
<accession>A0A9D3V5I6</accession>
<dbReference type="PANTHER" id="PTHR35218">
    <property type="entry name" value="RNASE H DOMAIN-CONTAINING PROTEIN"/>
    <property type="match status" value="1"/>
</dbReference>
<dbReference type="GO" id="GO:0003824">
    <property type="term" value="F:catalytic activity"/>
    <property type="evidence" value="ECO:0007669"/>
    <property type="project" value="InterPro"/>
</dbReference>
<dbReference type="Gene3D" id="3.60.10.10">
    <property type="entry name" value="Endonuclease/exonuclease/phosphatase"/>
    <property type="match status" value="1"/>
</dbReference>